<dbReference type="InterPro" id="IPR036688">
    <property type="entry name" value="MoeA_C_domain_IV_sf"/>
</dbReference>
<dbReference type="GO" id="GO:0005829">
    <property type="term" value="C:cytosol"/>
    <property type="evidence" value="ECO:0007669"/>
    <property type="project" value="TreeGrafter"/>
</dbReference>
<dbReference type="PANTHER" id="PTHR10192:SF5">
    <property type="entry name" value="GEPHYRIN"/>
    <property type="match status" value="1"/>
</dbReference>
<evidence type="ECO:0000256" key="4">
    <source>
        <dbReference type="ARBA" id="ARBA00010763"/>
    </source>
</evidence>
<dbReference type="SUPFAM" id="SSF53218">
    <property type="entry name" value="Molybdenum cofactor biosynthesis proteins"/>
    <property type="match status" value="1"/>
</dbReference>
<comment type="similarity">
    <text evidence="4 11">Belongs to the MoeA family.</text>
</comment>
<keyword evidence="7 11" id="KW-0479">Metal-binding</keyword>
<comment type="cofactor">
    <cofactor evidence="1 11">
        <name>Mg(2+)</name>
        <dbReference type="ChEBI" id="CHEBI:18420"/>
    </cofactor>
</comment>
<evidence type="ECO:0000256" key="2">
    <source>
        <dbReference type="ARBA" id="ARBA00002901"/>
    </source>
</evidence>
<sequence>MTAVVEPAPSRPLMPVEDALQRLLALAEAAPIKDTEWVALAAAEGRVLATELVAALDLPPWPNSAMDGYALRLADWHGEPLAVSQRIFAGHAPQPLQAGTCARIFTGAPLPEGADCVEMQENAQVLDDGRVTFGEPLRVGQNIRPQGQETRVGEQVMSAGTRLGPIELGLAATLGHARLEVVRKVRVALLSTGDELVEPGLPLGPGQIYNSNRRLLASWLQRLGCEVVDAGILADDLQLTRDCLTRLADVDLILSTGGVSVGEADYLGIALREAGELALWKLAIKPGKPLTFGHYRGVPVIGLPGNPASTLVTFGLLTRPYLLRRQGVANVTPLQFSVPAGFDWPKAGMRREYLRARIEDGRVRIYKNQSSGVLRSAAWAEGLVEVREGSTPQQGDNVSFIPLSELLG</sequence>
<evidence type="ECO:0000313" key="14">
    <source>
        <dbReference type="Proteomes" id="UP000399692"/>
    </source>
</evidence>
<dbReference type="InterPro" id="IPR005110">
    <property type="entry name" value="MoeA_linker/N"/>
</dbReference>
<evidence type="ECO:0000256" key="11">
    <source>
        <dbReference type="RuleBase" id="RU365090"/>
    </source>
</evidence>
<proteinExistence type="inferred from homology"/>
<dbReference type="InterPro" id="IPR036135">
    <property type="entry name" value="MoeA_linker/N_sf"/>
</dbReference>
<dbReference type="InterPro" id="IPR001453">
    <property type="entry name" value="MoaB/Mog_dom"/>
</dbReference>
<dbReference type="GO" id="GO:0046872">
    <property type="term" value="F:metal ion binding"/>
    <property type="evidence" value="ECO:0007669"/>
    <property type="project" value="UniProtKB-UniRule"/>
</dbReference>
<dbReference type="InterPro" id="IPR005111">
    <property type="entry name" value="MoeA_C_domain_IV"/>
</dbReference>
<dbReference type="Gene3D" id="3.40.980.10">
    <property type="entry name" value="MoaB/Mog-like domain"/>
    <property type="match status" value="1"/>
</dbReference>
<dbReference type="FunFam" id="3.40.980.10:FF:000004">
    <property type="entry name" value="Molybdopterin molybdenumtransferase"/>
    <property type="match status" value="1"/>
</dbReference>
<reference evidence="13 14" key="1">
    <citation type="submission" date="2019-09" db="EMBL/GenBank/DDBJ databases">
        <authorList>
            <person name="Chandra G."/>
            <person name="Truman W A."/>
        </authorList>
    </citation>
    <scope>NUCLEOTIDE SEQUENCE [LARGE SCALE GENOMIC DNA]</scope>
    <source>
        <strain evidence="13">PS631</strain>
    </source>
</reference>
<dbReference type="Pfam" id="PF03454">
    <property type="entry name" value="MoeA_C"/>
    <property type="match status" value="1"/>
</dbReference>
<accession>A0A5E6U5R3</accession>
<dbReference type="Gene3D" id="2.170.190.11">
    <property type="entry name" value="Molybdopterin biosynthesis moea protein, domain 3"/>
    <property type="match status" value="1"/>
</dbReference>
<dbReference type="GO" id="GO:0006777">
    <property type="term" value="P:Mo-molybdopterin cofactor biosynthetic process"/>
    <property type="evidence" value="ECO:0007669"/>
    <property type="project" value="UniProtKB-UniRule"/>
</dbReference>
<organism evidence="13 14">
    <name type="scientific">Pseudomonas fluorescens</name>
    <dbReference type="NCBI Taxonomy" id="294"/>
    <lineage>
        <taxon>Bacteria</taxon>
        <taxon>Pseudomonadati</taxon>
        <taxon>Pseudomonadota</taxon>
        <taxon>Gammaproteobacteria</taxon>
        <taxon>Pseudomonadales</taxon>
        <taxon>Pseudomonadaceae</taxon>
        <taxon>Pseudomonas</taxon>
    </lineage>
</organism>
<keyword evidence="6 11" id="KW-0808">Transferase</keyword>
<dbReference type="PROSITE" id="PS01079">
    <property type="entry name" value="MOCF_BIOSYNTHESIS_2"/>
    <property type="match status" value="1"/>
</dbReference>
<evidence type="ECO:0000256" key="10">
    <source>
        <dbReference type="ARBA" id="ARBA00047317"/>
    </source>
</evidence>
<dbReference type="EC" id="2.10.1.1" evidence="11"/>
<evidence type="ECO:0000256" key="1">
    <source>
        <dbReference type="ARBA" id="ARBA00001946"/>
    </source>
</evidence>
<keyword evidence="5 11" id="KW-0500">Molybdenum</keyword>
<evidence type="ECO:0000256" key="8">
    <source>
        <dbReference type="ARBA" id="ARBA00022842"/>
    </source>
</evidence>
<gene>
    <name evidence="13" type="primary">moeA</name>
    <name evidence="13" type="ORF">PS631_03224</name>
</gene>
<evidence type="ECO:0000256" key="5">
    <source>
        <dbReference type="ARBA" id="ARBA00022505"/>
    </source>
</evidence>
<comment type="catalytic activity">
    <reaction evidence="10">
        <text>adenylyl-molybdopterin + molybdate = Mo-molybdopterin + AMP + H(+)</text>
        <dbReference type="Rhea" id="RHEA:35047"/>
        <dbReference type="ChEBI" id="CHEBI:15378"/>
        <dbReference type="ChEBI" id="CHEBI:36264"/>
        <dbReference type="ChEBI" id="CHEBI:62727"/>
        <dbReference type="ChEBI" id="CHEBI:71302"/>
        <dbReference type="ChEBI" id="CHEBI:456215"/>
        <dbReference type="EC" id="2.10.1.1"/>
    </reaction>
</comment>
<comment type="pathway">
    <text evidence="3 11">Cofactor biosynthesis; molybdopterin biosynthesis.</text>
</comment>
<dbReference type="Proteomes" id="UP000399692">
    <property type="component" value="Unassembled WGS sequence"/>
</dbReference>
<keyword evidence="9 11" id="KW-0501">Molybdenum cofactor biosynthesis</keyword>
<dbReference type="PANTHER" id="PTHR10192">
    <property type="entry name" value="MOLYBDOPTERIN BIOSYNTHESIS PROTEIN"/>
    <property type="match status" value="1"/>
</dbReference>
<dbReference type="NCBIfam" id="TIGR00177">
    <property type="entry name" value="molyb_syn"/>
    <property type="match status" value="1"/>
</dbReference>
<feature type="domain" description="MoaB/Mog" evidence="12">
    <location>
        <begin position="188"/>
        <end position="324"/>
    </location>
</feature>
<dbReference type="InterPro" id="IPR038987">
    <property type="entry name" value="MoeA-like"/>
</dbReference>
<dbReference type="Gene3D" id="2.40.340.10">
    <property type="entry name" value="MoeA, C-terminal, domain IV"/>
    <property type="match status" value="1"/>
</dbReference>
<dbReference type="Gene3D" id="3.90.105.10">
    <property type="entry name" value="Molybdopterin biosynthesis moea protein, domain 2"/>
    <property type="match status" value="1"/>
</dbReference>
<name>A0A5E6U5R3_PSEFL</name>
<dbReference type="AlphaFoldDB" id="A0A5E6U5R3"/>
<dbReference type="InterPro" id="IPR036425">
    <property type="entry name" value="MoaB/Mog-like_dom_sf"/>
</dbReference>
<evidence type="ECO:0000256" key="9">
    <source>
        <dbReference type="ARBA" id="ARBA00023150"/>
    </source>
</evidence>
<evidence type="ECO:0000256" key="6">
    <source>
        <dbReference type="ARBA" id="ARBA00022679"/>
    </source>
</evidence>
<evidence type="ECO:0000259" key="12">
    <source>
        <dbReference type="SMART" id="SM00852"/>
    </source>
</evidence>
<dbReference type="Pfam" id="PF03453">
    <property type="entry name" value="MoeA_N"/>
    <property type="match status" value="1"/>
</dbReference>
<dbReference type="SUPFAM" id="SSF63867">
    <property type="entry name" value="MoeA C-terminal domain-like"/>
    <property type="match status" value="1"/>
</dbReference>
<dbReference type="NCBIfam" id="NF045515">
    <property type="entry name" value="Glp_gephyrin"/>
    <property type="match status" value="1"/>
</dbReference>
<dbReference type="CDD" id="cd00887">
    <property type="entry name" value="MoeA"/>
    <property type="match status" value="1"/>
</dbReference>
<dbReference type="InterPro" id="IPR008284">
    <property type="entry name" value="MoCF_biosynth_CS"/>
</dbReference>
<protein>
    <recommendedName>
        <fullName evidence="11">Molybdopterin molybdenumtransferase</fullName>
        <ecNumber evidence="11">2.10.1.1</ecNumber>
    </recommendedName>
</protein>
<evidence type="ECO:0000256" key="7">
    <source>
        <dbReference type="ARBA" id="ARBA00022723"/>
    </source>
</evidence>
<dbReference type="EMBL" id="CABVHF010000011">
    <property type="protein sequence ID" value="VVM98583.1"/>
    <property type="molecule type" value="Genomic_DNA"/>
</dbReference>
<dbReference type="GO" id="GO:0061599">
    <property type="term" value="F:molybdopterin molybdotransferase activity"/>
    <property type="evidence" value="ECO:0007669"/>
    <property type="project" value="UniProtKB-UniRule"/>
</dbReference>
<dbReference type="SMART" id="SM00852">
    <property type="entry name" value="MoCF_biosynth"/>
    <property type="match status" value="1"/>
</dbReference>
<dbReference type="Pfam" id="PF00994">
    <property type="entry name" value="MoCF_biosynth"/>
    <property type="match status" value="1"/>
</dbReference>
<comment type="function">
    <text evidence="2 11">Catalyzes the insertion of molybdate into adenylated molybdopterin with the concomitant release of AMP.</text>
</comment>
<dbReference type="UniPathway" id="UPA00344"/>
<keyword evidence="8 11" id="KW-0460">Magnesium</keyword>
<evidence type="ECO:0000313" key="13">
    <source>
        <dbReference type="EMBL" id="VVM98583.1"/>
    </source>
</evidence>
<dbReference type="SUPFAM" id="SSF63882">
    <property type="entry name" value="MoeA N-terminal region -like"/>
    <property type="match status" value="1"/>
</dbReference>
<evidence type="ECO:0000256" key="3">
    <source>
        <dbReference type="ARBA" id="ARBA00005046"/>
    </source>
</evidence>